<feature type="binding site" evidence="6">
    <location>
        <begin position="251"/>
        <end position="258"/>
    </location>
    <ligand>
        <name>FAD</name>
        <dbReference type="ChEBI" id="CHEBI:57692"/>
    </ligand>
</feature>
<dbReference type="GO" id="GO:0009055">
    <property type="term" value="F:electron transfer activity"/>
    <property type="evidence" value="ECO:0007669"/>
    <property type="project" value="InterPro"/>
</dbReference>
<dbReference type="RefSeq" id="WP_172123939.1">
    <property type="nucleotide sequence ID" value="NZ_CP042652.1"/>
</dbReference>
<organism evidence="8 9">
    <name type="scientific">Arcobacter acticola</name>
    <dbReference type="NCBI Taxonomy" id="1849015"/>
    <lineage>
        <taxon>Bacteria</taxon>
        <taxon>Pseudomonadati</taxon>
        <taxon>Campylobacterota</taxon>
        <taxon>Epsilonproteobacteria</taxon>
        <taxon>Campylobacterales</taxon>
        <taxon>Arcobacteraceae</taxon>
        <taxon>Arcobacter</taxon>
    </lineage>
</organism>
<comment type="similarity">
    <text evidence="1">Belongs to the ETF alpha-subunit/FixB family.</text>
</comment>
<evidence type="ECO:0000256" key="4">
    <source>
        <dbReference type="ARBA" id="ARBA00022827"/>
    </source>
</evidence>
<dbReference type="InterPro" id="IPR014729">
    <property type="entry name" value="Rossmann-like_a/b/a_fold"/>
</dbReference>
<keyword evidence="3" id="KW-0285">Flavoprotein</keyword>
<feature type="binding site" evidence="6">
    <location>
        <begin position="234"/>
        <end position="238"/>
    </location>
    <ligand>
        <name>FAD</name>
        <dbReference type="ChEBI" id="CHEBI:57692"/>
    </ligand>
</feature>
<keyword evidence="9" id="KW-1185">Reference proteome</keyword>
<dbReference type="InterPro" id="IPR018206">
    <property type="entry name" value="ETF_asu_C_CS"/>
</dbReference>
<evidence type="ECO:0000313" key="9">
    <source>
        <dbReference type="Proteomes" id="UP000503483"/>
    </source>
</evidence>
<dbReference type="InterPro" id="IPR014730">
    <property type="entry name" value="ETF_a/b_N"/>
</dbReference>
<dbReference type="KEGG" id="paco:AACT_0098"/>
<dbReference type="SUPFAM" id="SSF52402">
    <property type="entry name" value="Adenine nucleotide alpha hydrolases-like"/>
    <property type="match status" value="1"/>
</dbReference>
<sequence length="302" mass="32488">MKLLLVGEYREKKLLNVTYDLVGIANKLGADKVMVASGYESDLPKFDGKLYLANANDVGEYNPNIHKQMILDVVEKENPDVIVFIHSSFGWDLAPRVATALKAAQFTEVIDFKDGSFIVPSCNSKLRRELKSKTNKTVITIQAGAFAFSDESTASPIVEKITPSNTSNVEFVSYEEAEAKGLDLTKADIIVTAGRGVGKKDNIPIIQALATKLGGELGASRPVADNAWVDHSHQVGTTGQTVSPKLYIACGVSGAIQHLAGMKKSEFIVAINTDKDAPIGEIADVLIVADVLQFVPALTNKL</sequence>
<evidence type="ECO:0000256" key="6">
    <source>
        <dbReference type="PIRSR" id="PIRSR000089-1"/>
    </source>
</evidence>
<evidence type="ECO:0000256" key="1">
    <source>
        <dbReference type="ARBA" id="ARBA00005817"/>
    </source>
</evidence>
<evidence type="ECO:0000313" key="8">
    <source>
        <dbReference type="EMBL" id="QKE27332.1"/>
    </source>
</evidence>
<dbReference type="PROSITE" id="PS00696">
    <property type="entry name" value="ETF_ALPHA"/>
    <property type="match status" value="1"/>
</dbReference>
<feature type="binding site" evidence="6">
    <location>
        <begin position="220"/>
        <end position="221"/>
    </location>
    <ligand>
        <name>FAD</name>
        <dbReference type="ChEBI" id="CHEBI:57692"/>
    </ligand>
</feature>
<dbReference type="InterPro" id="IPR029035">
    <property type="entry name" value="DHS-like_NAD/FAD-binding_dom"/>
</dbReference>
<dbReference type="Pfam" id="PF01012">
    <property type="entry name" value="ETF"/>
    <property type="match status" value="1"/>
</dbReference>
<feature type="binding site" evidence="6">
    <location>
        <position position="272"/>
    </location>
    <ligand>
        <name>FAD</name>
        <dbReference type="ChEBI" id="CHEBI:57692"/>
    </ligand>
</feature>
<dbReference type="InterPro" id="IPR014731">
    <property type="entry name" value="ETF_asu_C"/>
</dbReference>
<dbReference type="GO" id="GO:0050660">
    <property type="term" value="F:flavin adenine dinucleotide binding"/>
    <property type="evidence" value="ECO:0007669"/>
    <property type="project" value="InterPro"/>
</dbReference>
<accession>A0A6M8EBF5</accession>
<feature type="binding site" evidence="6">
    <location>
        <position position="195"/>
    </location>
    <ligand>
        <name>FAD</name>
        <dbReference type="ChEBI" id="CHEBI:57692"/>
    </ligand>
</feature>
<proteinExistence type="inferred from homology"/>
<dbReference type="GO" id="GO:0033539">
    <property type="term" value="P:fatty acid beta-oxidation using acyl-CoA dehydrogenase"/>
    <property type="evidence" value="ECO:0007669"/>
    <property type="project" value="TreeGrafter"/>
</dbReference>
<comment type="cofactor">
    <cofactor evidence="6">
        <name>FAD</name>
        <dbReference type="ChEBI" id="CHEBI:57692"/>
    </cofactor>
    <text evidence="6">Binds 1 FAD per dimer.</text>
</comment>
<dbReference type="PANTHER" id="PTHR43153:SF1">
    <property type="entry name" value="ELECTRON TRANSFER FLAVOPROTEIN SUBUNIT ALPHA, MITOCHONDRIAL"/>
    <property type="match status" value="1"/>
</dbReference>
<dbReference type="PIRSF" id="PIRSF000089">
    <property type="entry name" value="Electra_flavoP_a"/>
    <property type="match status" value="1"/>
</dbReference>
<dbReference type="Gene3D" id="3.40.50.620">
    <property type="entry name" value="HUPs"/>
    <property type="match status" value="1"/>
</dbReference>
<dbReference type="InterPro" id="IPR001308">
    <property type="entry name" value="ETF_a/FixB"/>
</dbReference>
<evidence type="ECO:0000256" key="2">
    <source>
        <dbReference type="ARBA" id="ARBA00022448"/>
    </source>
</evidence>
<name>A0A6M8EBF5_9BACT</name>
<dbReference type="Gene3D" id="3.40.50.1220">
    <property type="entry name" value="TPP-binding domain"/>
    <property type="match status" value="1"/>
</dbReference>
<dbReference type="Pfam" id="PF00766">
    <property type="entry name" value="ETF_alpha"/>
    <property type="match status" value="1"/>
</dbReference>
<dbReference type="SUPFAM" id="SSF52467">
    <property type="entry name" value="DHS-like NAD/FAD-binding domain"/>
    <property type="match status" value="1"/>
</dbReference>
<dbReference type="AlphaFoldDB" id="A0A6M8EBF5"/>
<dbReference type="Proteomes" id="UP000503483">
    <property type="component" value="Chromosome"/>
</dbReference>
<evidence type="ECO:0000259" key="7">
    <source>
        <dbReference type="SMART" id="SM00893"/>
    </source>
</evidence>
<feature type="domain" description="Electron transfer flavoprotein alpha/beta-subunit N-terminal" evidence="7">
    <location>
        <begin position="3"/>
        <end position="175"/>
    </location>
</feature>
<dbReference type="EMBL" id="CP042652">
    <property type="protein sequence ID" value="QKE27332.1"/>
    <property type="molecule type" value="Genomic_DNA"/>
</dbReference>
<keyword evidence="4 6" id="KW-0274">FAD</keyword>
<keyword evidence="2" id="KW-0813">Transport</keyword>
<evidence type="ECO:0000256" key="3">
    <source>
        <dbReference type="ARBA" id="ARBA00022630"/>
    </source>
</evidence>
<protein>
    <submittedName>
        <fullName evidence="8">Electron transfer flavoprotein alpha subunit, FixB family protein</fullName>
    </submittedName>
</protein>
<dbReference type="PANTHER" id="PTHR43153">
    <property type="entry name" value="ELECTRON TRANSFER FLAVOPROTEIN ALPHA"/>
    <property type="match status" value="1"/>
</dbReference>
<gene>
    <name evidence="8" type="ORF">AACT_0098</name>
</gene>
<evidence type="ECO:0000256" key="5">
    <source>
        <dbReference type="ARBA" id="ARBA00022982"/>
    </source>
</evidence>
<reference evidence="8 9" key="1">
    <citation type="submission" date="2019-08" db="EMBL/GenBank/DDBJ databases">
        <title>Complete genome sequence of Arcobacter acticola.</title>
        <authorList>
            <person name="Miller W."/>
        </authorList>
    </citation>
    <scope>NUCLEOTIDE SEQUENCE [LARGE SCALE GENOMIC DNA]</scope>
    <source>
        <strain evidence="8 9">KCTC 52212</strain>
    </source>
</reference>
<keyword evidence="5" id="KW-0249">Electron transport</keyword>
<dbReference type="SMART" id="SM00893">
    <property type="entry name" value="ETF"/>
    <property type="match status" value="1"/>
</dbReference>